<dbReference type="CDD" id="cd14727">
    <property type="entry name" value="ChanN-like"/>
    <property type="match status" value="1"/>
</dbReference>
<evidence type="ECO:0000313" key="3">
    <source>
        <dbReference type="Proteomes" id="UP000475385"/>
    </source>
</evidence>
<dbReference type="Gene3D" id="3.40.50.11550">
    <property type="match status" value="1"/>
</dbReference>
<proteinExistence type="predicted"/>
<keyword evidence="2" id="KW-0449">Lipoprotein</keyword>
<keyword evidence="3" id="KW-1185">Reference proteome</keyword>
<reference evidence="2 3" key="1">
    <citation type="submission" date="2020-03" db="EMBL/GenBank/DDBJ databases">
        <title>Roseomonas stagni sp. nov., isolated from pond water in Japan.</title>
        <authorList>
            <person name="Furuhata K."/>
            <person name="Miyamoto H."/>
            <person name="Goto K."/>
        </authorList>
    </citation>
    <scope>NUCLEOTIDE SEQUENCE [LARGE SCALE GENOMIC DNA]</scope>
    <source>
        <strain evidence="2 3">PeD5</strain>
    </source>
</reference>
<dbReference type="Pfam" id="PF04187">
    <property type="entry name" value="Cofac_haem_bdg"/>
    <property type="match status" value="1"/>
</dbReference>
<comment type="caution">
    <text evidence="2">The sequence shown here is derived from an EMBL/GenBank/DDBJ whole genome shotgun (WGS) entry which is preliminary data.</text>
</comment>
<organism evidence="2 3">
    <name type="scientific">Falsiroseomonas algicola</name>
    <dbReference type="NCBI Taxonomy" id="2716930"/>
    <lineage>
        <taxon>Bacteria</taxon>
        <taxon>Pseudomonadati</taxon>
        <taxon>Pseudomonadota</taxon>
        <taxon>Alphaproteobacteria</taxon>
        <taxon>Acetobacterales</taxon>
        <taxon>Roseomonadaceae</taxon>
        <taxon>Falsiroseomonas</taxon>
    </lineage>
</organism>
<feature type="domain" description="Haem-binding uptake Tiki superfamily ChaN" evidence="1">
    <location>
        <begin position="30"/>
        <end position="230"/>
    </location>
</feature>
<dbReference type="EMBL" id="JAAIKB010000006">
    <property type="protein sequence ID" value="NGM21592.1"/>
    <property type="molecule type" value="Genomic_DNA"/>
</dbReference>
<evidence type="ECO:0000313" key="2">
    <source>
        <dbReference type="EMBL" id="NGM21592.1"/>
    </source>
</evidence>
<name>A0A6M1LNH2_9PROT</name>
<protein>
    <submittedName>
        <fullName evidence="2">ChaN family lipoprotein</fullName>
    </submittedName>
</protein>
<gene>
    <name evidence="2" type="ORF">G3576_16330</name>
</gene>
<dbReference type="InterPro" id="IPR007314">
    <property type="entry name" value="Cofac_haem-bd_dom"/>
</dbReference>
<dbReference type="RefSeq" id="WP_164695497.1">
    <property type="nucleotide sequence ID" value="NZ_JAAIKB010000006.1"/>
</dbReference>
<dbReference type="SUPFAM" id="SSF159501">
    <property type="entry name" value="EreA/ChaN-like"/>
    <property type="match status" value="1"/>
</dbReference>
<evidence type="ECO:0000259" key="1">
    <source>
        <dbReference type="Pfam" id="PF04187"/>
    </source>
</evidence>
<accession>A0A6M1LNH2</accession>
<sequence length="281" mass="31246">MQATPGDPVTHPPATWIDPATGAVLDPLTLMGRMAAMQVVLLGETHDVAEIHRWQLQVATCLHLLRPDLQLGFEMFPRRVQPILDRWVAGEMGTEDFLVQVEWQRVWGFPPELYLPLFHFCRQQRVKMLALNCERPLVTRIGRDGWEAVPEAEREGMTPAAPATPAHRAHLARLTGRAEAEVTDRFIRAQQVWDRAFACAIHQALEEAPLVVGIIGRGHCEFSHGTPHQLRDLGVTRIGVLLPSEAEAVDPVAMRGIGDALFRLSPPEPPPSRRPVAAKNA</sequence>
<dbReference type="AlphaFoldDB" id="A0A6M1LNH2"/>
<dbReference type="Proteomes" id="UP000475385">
    <property type="component" value="Unassembled WGS sequence"/>
</dbReference>